<gene>
    <name evidence="1" type="ORF">TU35_000245</name>
</gene>
<evidence type="ECO:0000313" key="2">
    <source>
        <dbReference type="Proteomes" id="UP000033636"/>
    </source>
</evidence>
<dbReference type="Proteomes" id="UP000033636">
    <property type="component" value="Unassembled WGS sequence"/>
</dbReference>
<name>A0ACC6UXZ2_9CREN</name>
<proteinExistence type="predicted"/>
<accession>A0ACC6UXZ2</accession>
<evidence type="ECO:0000313" key="1">
    <source>
        <dbReference type="EMBL" id="MFB6489674.1"/>
    </source>
</evidence>
<sequence length="158" mass="17428">MDPRSFLESLDEPLRLMVLARLRARRYDVKRLLGDEHAFFRALEEALGKHNVELLLAQAMAKPVLEAARRALDGGVEGFLRFAEGVGEDAIEALGASHLLSAYRGLGCPDRLVKAEALVKALVGKLQDKAVELGEVEAQIWQLMTQECTVLKHIGAKK</sequence>
<dbReference type="EMBL" id="JZWT02000001">
    <property type="protein sequence ID" value="MFB6489674.1"/>
    <property type="molecule type" value="Genomic_DNA"/>
</dbReference>
<organism evidence="1 2">
    <name type="scientific">Thermoproteus sp. AZ2</name>
    <dbReference type="NCBI Taxonomy" id="1609232"/>
    <lineage>
        <taxon>Archaea</taxon>
        <taxon>Thermoproteota</taxon>
        <taxon>Thermoprotei</taxon>
        <taxon>Thermoproteales</taxon>
        <taxon>Thermoproteaceae</taxon>
        <taxon>Thermoproteus</taxon>
    </lineage>
</organism>
<comment type="caution">
    <text evidence="1">The sequence shown here is derived from an EMBL/GenBank/DDBJ whole genome shotgun (WGS) entry which is preliminary data.</text>
</comment>
<reference evidence="1" key="1">
    <citation type="submission" date="2024-07" db="EMBL/GenBank/DDBJ databases">
        <title>Metagenome and Metagenome-Assembled Genomes of Archaea from a hot spring from the geothermal field of Los Azufres, Mexico.</title>
        <authorList>
            <person name="Marin-Paredes R."/>
            <person name="Martinez-Romero E."/>
            <person name="Servin-Garciduenas L.E."/>
        </authorList>
    </citation>
    <scope>NUCLEOTIDE SEQUENCE</scope>
</reference>
<protein>
    <submittedName>
        <fullName evidence="1">Uncharacterized protein</fullName>
    </submittedName>
</protein>